<protein>
    <submittedName>
        <fullName evidence="2">Uncharacterized protein</fullName>
    </submittedName>
</protein>
<feature type="region of interest" description="Disordered" evidence="1">
    <location>
        <begin position="147"/>
        <end position="166"/>
    </location>
</feature>
<proteinExistence type="predicted"/>
<dbReference type="AlphaFoldDB" id="A0A2A6CL89"/>
<evidence type="ECO:0000256" key="1">
    <source>
        <dbReference type="SAM" id="MobiDB-lite"/>
    </source>
</evidence>
<reference evidence="3" key="1">
    <citation type="journal article" date="2008" name="Nat. Genet.">
        <title>The Pristionchus pacificus genome provides a unique perspective on nematode lifestyle and parasitism.</title>
        <authorList>
            <person name="Dieterich C."/>
            <person name="Clifton S.W."/>
            <person name="Schuster L.N."/>
            <person name="Chinwalla A."/>
            <person name="Delehaunty K."/>
            <person name="Dinkelacker I."/>
            <person name="Fulton L."/>
            <person name="Fulton R."/>
            <person name="Godfrey J."/>
            <person name="Minx P."/>
            <person name="Mitreva M."/>
            <person name="Roeseler W."/>
            <person name="Tian H."/>
            <person name="Witte H."/>
            <person name="Yang S.P."/>
            <person name="Wilson R.K."/>
            <person name="Sommer R.J."/>
        </authorList>
    </citation>
    <scope>NUCLEOTIDE SEQUENCE [LARGE SCALE GENOMIC DNA]</scope>
    <source>
        <strain evidence="3">PS312</strain>
    </source>
</reference>
<reference evidence="2" key="2">
    <citation type="submission" date="2022-06" db="UniProtKB">
        <authorList>
            <consortium name="EnsemblMetazoa"/>
        </authorList>
    </citation>
    <scope>IDENTIFICATION</scope>
    <source>
        <strain evidence="2">PS312</strain>
    </source>
</reference>
<sequence length="166" mass="18492">MSAISIPDESESASRSWRKGDFALANSLLSGIDWLTALVNGDRTQHMYDRFVDIVQSVIRETIPLTTNRPQHSAYIRRLLSIQSRLYSNNDPTYETFSKKVGVAIRSEAIRNEGKRILTSNGGLFSHMRSISKQKAAVSALRNSDVDNGLTPPFSSRTTSTIETLD</sequence>
<accession>A0A8R1UXU2</accession>
<gene>
    <name evidence="2" type="primary">WBGene00279219</name>
</gene>
<accession>A0A2A6CL89</accession>
<dbReference type="Proteomes" id="UP000005239">
    <property type="component" value="Unassembled WGS sequence"/>
</dbReference>
<feature type="compositionally biased region" description="Polar residues" evidence="1">
    <location>
        <begin position="153"/>
        <end position="166"/>
    </location>
</feature>
<keyword evidence="3" id="KW-1185">Reference proteome</keyword>
<evidence type="ECO:0000313" key="3">
    <source>
        <dbReference type="Proteomes" id="UP000005239"/>
    </source>
</evidence>
<name>A0A2A6CL89_PRIPA</name>
<evidence type="ECO:0000313" key="2">
    <source>
        <dbReference type="EnsemblMetazoa" id="PPA40850.1"/>
    </source>
</evidence>
<dbReference type="EnsemblMetazoa" id="PPA40850.1">
    <property type="protein sequence ID" value="PPA40850.1"/>
    <property type="gene ID" value="WBGene00279219"/>
</dbReference>
<organism evidence="2 3">
    <name type="scientific">Pristionchus pacificus</name>
    <name type="common">Parasitic nematode worm</name>
    <dbReference type="NCBI Taxonomy" id="54126"/>
    <lineage>
        <taxon>Eukaryota</taxon>
        <taxon>Metazoa</taxon>
        <taxon>Ecdysozoa</taxon>
        <taxon>Nematoda</taxon>
        <taxon>Chromadorea</taxon>
        <taxon>Rhabditida</taxon>
        <taxon>Rhabditina</taxon>
        <taxon>Diplogasteromorpha</taxon>
        <taxon>Diplogasteroidea</taxon>
        <taxon>Neodiplogasteridae</taxon>
        <taxon>Pristionchus</taxon>
    </lineage>
</organism>